<protein>
    <submittedName>
        <fullName evidence="7">Unannotated protein</fullName>
    </submittedName>
</protein>
<feature type="transmembrane region" description="Helical" evidence="5">
    <location>
        <begin position="244"/>
        <end position="269"/>
    </location>
</feature>
<feature type="transmembrane region" description="Helical" evidence="5">
    <location>
        <begin position="185"/>
        <end position="208"/>
    </location>
</feature>
<sequence length="368" mass="38652">MIQRTFDGHDRTRAFSVFLMVSAGGFMAGQLSSGALISADVFGLGWRWAFLPIVPIGFVLWFFAAKLLPHTPPGVAGRLDITGAAVLGVVSFLVMFPLIQGRNAGWPIWIFVMLTCALPVFAAFVSFERRIVARGGSPLIDPSLFKIPTFNAGNIITMLVGMLASAAPLYIILTIQIGFGRNALQAAYLTCPMPFANMFGSLATAPLLRRFGRGAIAFGALFCGLSAVVILIAVHGATDSINPIVLVPGVVLLGFGLGISIASGIAIVLGDVPHANAGSAAGVQATGLQLSGAVGIAIYGIAFYGAIGATENLSSYIAGMRWVMWISIGLALVQVALMYRLPKHRLGAEEDIPLGDPELLVFPDLHGD</sequence>
<dbReference type="SUPFAM" id="SSF103473">
    <property type="entry name" value="MFS general substrate transporter"/>
    <property type="match status" value="1"/>
</dbReference>
<feature type="transmembrane region" description="Helical" evidence="5">
    <location>
        <begin position="12"/>
        <end position="37"/>
    </location>
</feature>
<dbReference type="InterPro" id="IPR011701">
    <property type="entry name" value="MFS"/>
</dbReference>
<feature type="domain" description="Major facilitator superfamily (MFS) profile" evidence="6">
    <location>
        <begin position="1"/>
        <end position="346"/>
    </location>
</feature>
<feature type="transmembrane region" description="Helical" evidence="5">
    <location>
        <begin position="322"/>
        <end position="339"/>
    </location>
</feature>
<dbReference type="Gene3D" id="1.20.1720.10">
    <property type="entry name" value="Multidrug resistance protein D"/>
    <property type="match status" value="1"/>
</dbReference>
<feature type="transmembrane region" description="Helical" evidence="5">
    <location>
        <begin position="106"/>
        <end position="127"/>
    </location>
</feature>
<gene>
    <name evidence="7" type="ORF">UFOPK3733_02498</name>
</gene>
<accession>A0A6J7L7Y9</accession>
<dbReference type="InterPro" id="IPR036259">
    <property type="entry name" value="MFS_trans_sf"/>
</dbReference>
<feature type="transmembrane region" description="Helical" evidence="5">
    <location>
        <begin position="81"/>
        <end position="100"/>
    </location>
</feature>
<keyword evidence="4 5" id="KW-0472">Membrane</keyword>
<dbReference type="GO" id="GO:0022857">
    <property type="term" value="F:transmembrane transporter activity"/>
    <property type="evidence" value="ECO:0007669"/>
    <property type="project" value="InterPro"/>
</dbReference>
<reference evidence="7" key="1">
    <citation type="submission" date="2020-05" db="EMBL/GenBank/DDBJ databases">
        <authorList>
            <person name="Chiriac C."/>
            <person name="Salcher M."/>
            <person name="Ghai R."/>
            <person name="Kavagutti S V."/>
        </authorList>
    </citation>
    <scope>NUCLEOTIDE SEQUENCE</scope>
</reference>
<evidence type="ECO:0000256" key="1">
    <source>
        <dbReference type="ARBA" id="ARBA00004141"/>
    </source>
</evidence>
<evidence type="ECO:0000256" key="4">
    <source>
        <dbReference type="ARBA" id="ARBA00023136"/>
    </source>
</evidence>
<organism evidence="7">
    <name type="scientific">freshwater metagenome</name>
    <dbReference type="NCBI Taxonomy" id="449393"/>
    <lineage>
        <taxon>unclassified sequences</taxon>
        <taxon>metagenomes</taxon>
        <taxon>ecological metagenomes</taxon>
    </lineage>
</organism>
<proteinExistence type="predicted"/>
<dbReference type="Pfam" id="PF07690">
    <property type="entry name" value="MFS_1"/>
    <property type="match status" value="1"/>
</dbReference>
<feature type="transmembrane region" description="Helical" evidence="5">
    <location>
        <begin position="49"/>
        <end position="69"/>
    </location>
</feature>
<evidence type="ECO:0000256" key="3">
    <source>
        <dbReference type="ARBA" id="ARBA00022989"/>
    </source>
</evidence>
<keyword evidence="3 5" id="KW-1133">Transmembrane helix</keyword>
<evidence type="ECO:0000256" key="2">
    <source>
        <dbReference type="ARBA" id="ARBA00022692"/>
    </source>
</evidence>
<feature type="transmembrane region" description="Helical" evidence="5">
    <location>
        <begin position="290"/>
        <end position="310"/>
    </location>
</feature>
<evidence type="ECO:0000256" key="5">
    <source>
        <dbReference type="SAM" id="Phobius"/>
    </source>
</evidence>
<feature type="transmembrane region" description="Helical" evidence="5">
    <location>
        <begin position="215"/>
        <end position="238"/>
    </location>
</feature>
<feature type="transmembrane region" description="Helical" evidence="5">
    <location>
        <begin position="155"/>
        <end position="179"/>
    </location>
</feature>
<evidence type="ECO:0000313" key="7">
    <source>
        <dbReference type="EMBL" id="CAB4961774.1"/>
    </source>
</evidence>
<evidence type="ECO:0000259" key="6">
    <source>
        <dbReference type="PROSITE" id="PS50850"/>
    </source>
</evidence>
<dbReference type="Gene3D" id="1.20.1250.20">
    <property type="entry name" value="MFS general substrate transporter like domains"/>
    <property type="match status" value="1"/>
</dbReference>
<dbReference type="EMBL" id="CAFBNC010000245">
    <property type="protein sequence ID" value="CAB4961774.1"/>
    <property type="molecule type" value="Genomic_DNA"/>
</dbReference>
<keyword evidence="2 5" id="KW-0812">Transmembrane</keyword>
<name>A0A6J7L7Y9_9ZZZZ</name>
<dbReference type="AlphaFoldDB" id="A0A6J7L7Y9"/>
<dbReference type="GO" id="GO:0016020">
    <property type="term" value="C:membrane"/>
    <property type="evidence" value="ECO:0007669"/>
    <property type="project" value="UniProtKB-SubCell"/>
</dbReference>
<dbReference type="PROSITE" id="PS50850">
    <property type="entry name" value="MFS"/>
    <property type="match status" value="1"/>
</dbReference>
<dbReference type="InterPro" id="IPR020846">
    <property type="entry name" value="MFS_dom"/>
</dbReference>
<comment type="subcellular location">
    <subcellularLocation>
        <location evidence="1">Membrane</location>
        <topology evidence="1">Multi-pass membrane protein</topology>
    </subcellularLocation>
</comment>
<dbReference type="PANTHER" id="PTHR42718">
    <property type="entry name" value="MAJOR FACILITATOR SUPERFAMILY MULTIDRUG TRANSPORTER MFSC"/>
    <property type="match status" value="1"/>
</dbReference>
<dbReference type="PANTHER" id="PTHR42718:SF39">
    <property type="entry name" value="ACTINORHODIN TRANSPORTER-RELATED"/>
    <property type="match status" value="1"/>
</dbReference>